<dbReference type="SUPFAM" id="SSF53850">
    <property type="entry name" value="Periplasmic binding protein-like II"/>
    <property type="match status" value="1"/>
</dbReference>
<dbReference type="PROSITE" id="PS51318">
    <property type="entry name" value="TAT"/>
    <property type="match status" value="1"/>
</dbReference>
<evidence type="ECO:0008006" key="7">
    <source>
        <dbReference type="Google" id="ProtNLM"/>
    </source>
</evidence>
<evidence type="ECO:0000256" key="4">
    <source>
        <dbReference type="ARBA" id="ARBA00022764"/>
    </source>
</evidence>
<keyword evidence="2" id="KW-0813">Transport</keyword>
<dbReference type="PANTHER" id="PTHR30222">
    <property type="entry name" value="SPERMIDINE/PUTRESCINE-BINDING PERIPLASMIC PROTEIN"/>
    <property type="match status" value="1"/>
</dbReference>
<sequence>MSPAQPSLVPENKKEPIQMANSPKSQALSQEARAILNSKFSRRALVAGAGALGGAALLTSCGSGGDDAASTSGSVRWGNWPLYLDYDDETQLYPTLEAFTAATGIAAEYFEDYNDNDEFFGKVQAQLKLKQDIGYDIVAPTDWMAARWIRLGYTHKFDKANIPNAGNILDTLASPSFDPTRDYSMTWQGIMGGFGWNTEKVPGGVRTLDDLFAPANKGKIVVLSEMRDTIGIILRSRGVDLQTVTEDQFMSAVEFLEQKVSDGWIRGVKGNEYAEDLKSGDAIAVIGWSGDMFILKNDYDGKFDFAIPESGGTISGDNLVIPYTATAEAKASAEKLINWYYDPAIAAEVAAYVNYVTPVKGAQAEMEKIDPDLAASEFIFPTEKTMANLSVFRSMTPAEETSWSEAFLKASGI</sequence>
<proteinExistence type="predicted"/>
<comment type="caution">
    <text evidence="6">The sequence shown here is derived from an EMBL/GenBank/DDBJ whole genome shotgun (WGS) entry which is preliminary data.</text>
</comment>
<evidence type="ECO:0000256" key="3">
    <source>
        <dbReference type="ARBA" id="ARBA00022729"/>
    </source>
</evidence>
<organism evidence="6">
    <name type="scientific">freshwater metagenome</name>
    <dbReference type="NCBI Taxonomy" id="449393"/>
    <lineage>
        <taxon>unclassified sequences</taxon>
        <taxon>metagenomes</taxon>
        <taxon>ecological metagenomes</taxon>
    </lineage>
</organism>
<accession>A0A094PY53</accession>
<comment type="subcellular location">
    <subcellularLocation>
        <location evidence="1">Periplasm</location>
    </subcellularLocation>
</comment>
<dbReference type="InterPro" id="IPR006311">
    <property type="entry name" value="TAT_signal"/>
</dbReference>
<evidence type="ECO:0000256" key="2">
    <source>
        <dbReference type="ARBA" id="ARBA00022448"/>
    </source>
</evidence>
<dbReference type="PRINTS" id="PR00909">
    <property type="entry name" value="SPERMDNBNDNG"/>
</dbReference>
<dbReference type="GO" id="GO:0019808">
    <property type="term" value="F:polyamine binding"/>
    <property type="evidence" value="ECO:0007669"/>
    <property type="project" value="InterPro"/>
</dbReference>
<keyword evidence="4" id="KW-0574">Periplasm</keyword>
<dbReference type="EMBL" id="JNSK01000077">
    <property type="protein sequence ID" value="KGA16022.1"/>
    <property type="molecule type" value="Genomic_DNA"/>
</dbReference>
<dbReference type="Gene3D" id="3.40.190.10">
    <property type="entry name" value="Periplasmic binding protein-like II"/>
    <property type="match status" value="2"/>
</dbReference>
<reference evidence="6" key="1">
    <citation type="submission" date="2014-05" db="EMBL/GenBank/DDBJ databases">
        <title>Key roles for freshwater Actinobacteria revealed by deep metagenomic sequencing.</title>
        <authorList>
            <person name="Ghai R."/>
            <person name="Mizuno C.M."/>
            <person name="Picazo A."/>
            <person name="Camacho A."/>
            <person name="Rodriguez-Valera F."/>
        </authorList>
    </citation>
    <scope>NUCLEOTIDE SEQUENCE</scope>
</reference>
<feature type="region of interest" description="Disordered" evidence="5">
    <location>
        <begin position="1"/>
        <end position="26"/>
    </location>
</feature>
<dbReference type="AlphaFoldDB" id="A0A094PY53"/>
<evidence type="ECO:0000256" key="1">
    <source>
        <dbReference type="ARBA" id="ARBA00004418"/>
    </source>
</evidence>
<evidence type="ECO:0000256" key="5">
    <source>
        <dbReference type="SAM" id="MobiDB-lite"/>
    </source>
</evidence>
<evidence type="ECO:0000313" key="6">
    <source>
        <dbReference type="EMBL" id="KGA16022.1"/>
    </source>
</evidence>
<keyword evidence="3" id="KW-0732">Signal</keyword>
<dbReference type="GO" id="GO:0015846">
    <property type="term" value="P:polyamine transport"/>
    <property type="evidence" value="ECO:0007669"/>
    <property type="project" value="InterPro"/>
</dbReference>
<name>A0A094PY53_9ZZZZ</name>
<dbReference type="CDD" id="cd13590">
    <property type="entry name" value="PBP2_PotD_PotF_like"/>
    <property type="match status" value="1"/>
</dbReference>
<dbReference type="InterPro" id="IPR006059">
    <property type="entry name" value="SBP"/>
</dbReference>
<dbReference type="PANTHER" id="PTHR30222:SF17">
    <property type="entry name" value="SPERMIDINE_PUTRESCINE-BINDING PERIPLASMIC PROTEIN"/>
    <property type="match status" value="1"/>
</dbReference>
<gene>
    <name evidence="6" type="ORF">GM50_15635</name>
</gene>
<dbReference type="Pfam" id="PF13416">
    <property type="entry name" value="SBP_bac_8"/>
    <property type="match status" value="1"/>
</dbReference>
<dbReference type="GO" id="GO:0042597">
    <property type="term" value="C:periplasmic space"/>
    <property type="evidence" value="ECO:0007669"/>
    <property type="project" value="UniProtKB-SubCell"/>
</dbReference>
<dbReference type="InterPro" id="IPR001188">
    <property type="entry name" value="Sperm_putr-bd"/>
</dbReference>
<protein>
    <recommendedName>
        <fullName evidence="7">Extracellular solute-binding protein</fullName>
    </recommendedName>
</protein>